<organism evidence="3 4">
    <name type="scientific">Ameca splendens</name>
    <dbReference type="NCBI Taxonomy" id="208324"/>
    <lineage>
        <taxon>Eukaryota</taxon>
        <taxon>Metazoa</taxon>
        <taxon>Chordata</taxon>
        <taxon>Craniata</taxon>
        <taxon>Vertebrata</taxon>
        <taxon>Euteleostomi</taxon>
        <taxon>Actinopterygii</taxon>
        <taxon>Neopterygii</taxon>
        <taxon>Teleostei</taxon>
        <taxon>Neoteleostei</taxon>
        <taxon>Acanthomorphata</taxon>
        <taxon>Ovalentaria</taxon>
        <taxon>Atherinomorphae</taxon>
        <taxon>Cyprinodontiformes</taxon>
        <taxon>Goodeidae</taxon>
        <taxon>Ameca</taxon>
    </lineage>
</organism>
<reference evidence="3 4" key="1">
    <citation type="submission" date="2021-06" db="EMBL/GenBank/DDBJ databases">
        <authorList>
            <person name="Palmer J.M."/>
        </authorList>
    </citation>
    <scope>NUCLEOTIDE SEQUENCE [LARGE SCALE GENOMIC DNA]</scope>
    <source>
        <strain evidence="3 4">AS_MEX2019</strain>
        <tissue evidence="3">Muscle</tissue>
    </source>
</reference>
<comment type="caution">
    <text evidence="3">The sequence shown here is derived from an EMBL/GenBank/DDBJ whole genome shotgun (WGS) entry which is preliminary data.</text>
</comment>
<dbReference type="EMBL" id="JAHRIP010034377">
    <property type="protein sequence ID" value="MEQ2293788.1"/>
    <property type="molecule type" value="Genomic_DNA"/>
</dbReference>
<accession>A0ABV0YIZ1</accession>
<dbReference type="InterPro" id="IPR001995">
    <property type="entry name" value="Peptidase_A2_cat"/>
</dbReference>
<gene>
    <name evidence="3" type="ORF">AMECASPLE_037155</name>
</gene>
<evidence type="ECO:0000313" key="3">
    <source>
        <dbReference type="EMBL" id="MEQ2293788.1"/>
    </source>
</evidence>
<dbReference type="Gene3D" id="2.40.70.10">
    <property type="entry name" value="Acid Proteases"/>
    <property type="match status" value="1"/>
</dbReference>
<dbReference type="PROSITE" id="PS50175">
    <property type="entry name" value="ASP_PROT_RETROV"/>
    <property type="match status" value="1"/>
</dbReference>
<sequence length="124" mass="13978">MSFLFFQNLVETTKEMFTKPISFQHLMSSLSNSFLLSELCPVNLLGRDLMCMLGMVLVSTSEGVKVSAPQNPSSSDFMEPADLHCTAHESPGPDRDFEHNFKGFFKDLLMQVNSRFTCMPRSSK</sequence>
<dbReference type="Proteomes" id="UP001469553">
    <property type="component" value="Unassembled WGS sequence"/>
</dbReference>
<feature type="domain" description="Peptidase A2" evidence="2">
    <location>
        <begin position="34"/>
        <end position="49"/>
    </location>
</feature>
<dbReference type="InterPro" id="IPR021109">
    <property type="entry name" value="Peptidase_aspartic_dom_sf"/>
</dbReference>
<evidence type="ECO:0000313" key="4">
    <source>
        <dbReference type="Proteomes" id="UP001469553"/>
    </source>
</evidence>
<keyword evidence="1" id="KW-0378">Hydrolase</keyword>
<evidence type="ECO:0000256" key="1">
    <source>
        <dbReference type="ARBA" id="ARBA00022801"/>
    </source>
</evidence>
<keyword evidence="4" id="KW-1185">Reference proteome</keyword>
<evidence type="ECO:0000259" key="2">
    <source>
        <dbReference type="PROSITE" id="PS50175"/>
    </source>
</evidence>
<name>A0ABV0YIZ1_9TELE</name>
<protein>
    <recommendedName>
        <fullName evidence="2">Peptidase A2 domain-containing protein</fullName>
    </recommendedName>
</protein>
<proteinExistence type="predicted"/>